<dbReference type="OrthoDB" id="9811036at2"/>
<feature type="domain" description="Thioredoxin" evidence="2">
    <location>
        <begin position="18"/>
        <end position="137"/>
    </location>
</feature>
<dbReference type="PANTHER" id="PTHR32234">
    <property type="entry name" value="THIOL:DISULFIDE INTERCHANGE PROTEIN DSBD"/>
    <property type="match status" value="1"/>
</dbReference>
<accession>M7NXY0</accession>
<dbReference type="EMBL" id="AODQ01000031">
    <property type="protein sequence ID" value="EMR03224.1"/>
    <property type="molecule type" value="Genomic_DNA"/>
</dbReference>
<dbReference type="RefSeq" id="WP_009195014.1">
    <property type="nucleotide sequence ID" value="NZ_AODQ01000031.1"/>
</dbReference>
<dbReference type="AlphaFoldDB" id="M7NXY0"/>
<dbReference type="PATRIC" id="fig|1279009.4.peg.1639"/>
<evidence type="ECO:0000259" key="2">
    <source>
        <dbReference type="PROSITE" id="PS51352"/>
    </source>
</evidence>
<dbReference type="eggNOG" id="COG4232">
    <property type="taxonomic scope" value="Bacteria"/>
</dbReference>
<keyword evidence="1" id="KW-0676">Redox-active center</keyword>
<dbReference type="PROSITE" id="PS51352">
    <property type="entry name" value="THIOREDOXIN_2"/>
    <property type="match status" value="1"/>
</dbReference>
<dbReference type="PROSITE" id="PS00194">
    <property type="entry name" value="THIOREDOXIN_1"/>
    <property type="match status" value="1"/>
</dbReference>
<proteinExistence type="predicted"/>
<dbReference type="SUPFAM" id="SSF52833">
    <property type="entry name" value="Thioredoxin-like"/>
    <property type="match status" value="1"/>
</dbReference>
<dbReference type="Proteomes" id="UP000011910">
    <property type="component" value="Unassembled WGS sequence"/>
</dbReference>
<dbReference type="InterPro" id="IPR017937">
    <property type="entry name" value="Thioredoxin_CS"/>
</dbReference>
<reference evidence="3 4" key="1">
    <citation type="journal article" date="2013" name="Genome Announc.">
        <title>Draft Genome Sequence of Cesiribacter andamanensis Strain AMV16T, Isolated from a Soil Sample from a Mud Volcano in the Andaman Islands, India.</title>
        <authorList>
            <person name="Shivaji S."/>
            <person name="Ara S."/>
            <person name="Begum Z."/>
            <person name="Srinivas T.N."/>
            <person name="Singh A."/>
            <person name="Kumar Pinnaka A."/>
        </authorList>
    </citation>
    <scope>NUCLEOTIDE SEQUENCE [LARGE SCALE GENOMIC DNA]</scope>
    <source>
        <strain evidence="3 4">AMV16</strain>
    </source>
</reference>
<dbReference type="GO" id="GO:0015035">
    <property type="term" value="F:protein-disulfide reductase activity"/>
    <property type="evidence" value="ECO:0007669"/>
    <property type="project" value="TreeGrafter"/>
</dbReference>
<keyword evidence="4" id="KW-1185">Reference proteome</keyword>
<dbReference type="GO" id="GO:0045454">
    <property type="term" value="P:cell redox homeostasis"/>
    <property type="evidence" value="ECO:0007669"/>
    <property type="project" value="TreeGrafter"/>
</dbReference>
<protein>
    <submittedName>
        <fullName evidence="3">Thiol:disulfide interchange protein</fullName>
    </submittedName>
</protein>
<sequence length="388" mass="44762">MKFSLMSLLLTAALSLGYIHESTATGIRFETDWNGAVQRAKRENKLLFVDFYATWCGPCVYMSERVFTDKEVGNYFNQHYISVKIDAEKEEQALVEKIQLEAYPTLVFFDPNQEIIYKKVGSMSAPELISMGRQVKDFRSLGKNPDLKKMSQPELTTYLSMLREQDFARARDIAEGLLKGVSNAELAGEFNLFLLTKFVYDPAHTRFQYLMANLSSFREQEEVVSPYIEAVLDTLMERAVAQRNTRLLEQYATIYHSYSQAFEEGAFDLRYAQLRSKSLYYLGIGNPARGKDYYRQLVEGYHSSDAESLISALLTWLDQAETEEDKQVALDWAKKAYVLDKNFYTCYLLAHTIQDVDRAAARRYNREALELAHDEDTRNWATRQGSEL</sequence>
<dbReference type="CDD" id="cd02947">
    <property type="entry name" value="TRX_family"/>
    <property type="match status" value="1"/>
</dbReference>
<dbReference type="InterPro" id="IPR036249">
    <property type="entry name" value="Thioredoxin-like_sf"/>
</dbReference>
<dbReference type="Pfam" id="PF13899">
    <property type="entry name" value="Thioredoxin_7"/>
    <property type="match status" value="1"/>
</dbReference>
<evidence type="ECO:0000313" key="3">
    <source>
        <dbReference type="EMBL" id="EMR03224.1"/>
    </source>
</evidence>
<evidence type="ECO:0000256" key="1">
    <source>
        <dbReference type="ARBA" id="ARBA00023284"/>
    </source>
</evidence>
<comment type="caution">
    <text evidence="3">The sequence shown here is derived from an EMBL/GenBank/DDBJ whole genome shotgun (WGS) entry which is preliminary data.</text>
</comment>
<organism evidence="3 4">
    <name type="scientific">Cesiribacter andamanensis AMV16</name>
    <dbReference type="NCBI Taxonomy" id="1279009"/>
    <lineage>
        <taxon>Bacteria</taxon>
        <taxon>Pseudomonadati</taxon>
        <taxon>Bacteroidota</taxon>
        <taxon>Cytophagia</taxon>
        <taxon>Cytophagales</taxon>
        <taxon>Cesiribacteraceae</taxon>
        <taxon>Cesiribacter</taxon>
    </lineage>
</organism>
<evidence type="ECO:0000313" key="4">
    <source>
        <dbReference type="Proteomes" id="UP000011910"/>
    </source>
</evidence>
<name>M7NXY0_9BACT</name>
<gene>
    <name evidence="3" type="ORF">ADICEAN_01617</name>
</gene>
<dbReference type="STRING" id="1279009.ADICEAN_01617"/>
<dbReference type="PANTHER" id="PTHR32234:SF0">
    <property type="entry name" value="THIOL:DISULFIDE INTERCHANGE PROTEIN DSBD"/>
    <property type="match status" value="1"/>
</dbReference>
<dbReference type="Gene3D" id="3.40.30.10">
    <property type="entry name" value="Glutaredoxin"/>
    <property type="match status" value="1"/>
</dbReference>
<dbReference type="InterPro" id="IPR013766">
    <property type="entry name" value="Thioredoxin_domain"/>
</dbReference>